<reference evidence="2" key="1">
    <citation type="journal article" date="2019" name="Beilstein J. Org. Chem.">
        <title>Nanangenines: drimane sesquiterpenoids as the dominant metabolite cohort of a novel Australian fungus, Aspergillus nanangensis.</title>
        <authorList>
            <person name="Lacey H.J."/>
            <person name="Gilchrist C.L.M."/>
            <person name="Crombie A."/>
            <person name="Kalaitzis J.A."/>
            <person name="Vuong D."/>
            <person name="Rutledge P.J."/>
            <person name="Turner P."/>
            <person name="Pitt J.I."/>
            <person name="Lacey E."/>
            <person name="Chooi Y.H."/>
            <person name="Piggott A.M."/>
        </authorList>
    </citation>
    <scope>NUCLEOTIDE SEQUENCE</scope>
    <source>
        <strain evidence="2">MST-FP2251</strain>
    </source>
</reference>
<dbReference type="EMBL" id="VCAU01000001">
    <property type="protein sequence ID" value="KAF9895220.1"/>
    <property type="molecule type" value="Genomic_DNA"/>
</dbReference>
<dbReference type="Proteomes" id="UP001194746">
    <property type="component" value="Unassembled WGS sequence"/>
</dbReference>
<feature type="compositionally biased region" description="Low complexity" evidence="1">
    <location>
        <begin position="134"/>
        <end position="146"/>
    </location>
</feature>
<accession>A0AAD4CYS9</accession>
<evidence type="ECO:0000313" key="3">
    <source>
        <dbReference type="Proteomes" id="UP001194746"/>
    </source>
</evidence>
<feature type="region of interest" description="Disordered" evidence="1">
    <location>
        <begin position="77"/>
        <end position="171"/>
    </location>
</feature>
<comment type="caution">
    <text evidence="2">The sequence shown here is derived from an EMBL/GenBank/DDBJ whole genome shotgun (WGS) entry which is preliminary data.</text>
</comment>
<feature type="region of interest" description="Disordered" evidence="1">
    <location>
        <begin position="423"/>
        <end position="469"/>
    </location>
</feature>
<keyword evidence="3" id="KW-1185">Reference proteome</keyword>
<dbReference type="AlphaFoldDB" id="A0AAD4CYS9"/>
<proteinExistence type="predicted"/>
<sequence length="504" mass="57573">MDNNNKKKKNLLTEDHPDHWEETLLGESFWRDAEQSNQRTHDRLNADHNQTLHTRFPFNIGVGESADTTIEPVPQAHDLIRQDTVKVPPKRSRRLSMGDALGFNRGRTFNFPRRNRSNSRPSGKGSDHPRPRSRSASRAPFRFFSSKAKDQDGSSSTLRADQATPRHPFMEFPGGAAWDLIPRDRKTLALDIFQPMEGNQKVIIPLSINELAPLGEFRNLHVLKLSGMMESYQKHIWHAVWLNPHLEELELDMALAPRLRPKFAGKWPYIKGGWKLPEVHYAEPEYYGYQGEGGLDYRIGIGEYLDKHAIEKAKVTAMAIGKTRNRLSIRILTLSRFIVDADPFLLWFDPSRLKCINFKEDCVDAGFYMPASMRKVTVLHPRPDARDQPIVARKVDLEANLKLMELSEGKKVAEMPYQGRREMLGNEQPRKASSGPNVKGKGKPIFDPAAENQSNLKAKKPKPILFDPVAGDQVDVKKKKGKRVTFDLPDEDEDDEDYIDWTKV</sequence>
<gene>
    <name evidence="2" type="ORF">FE257_000122</name>
</gene>
<evidence type="ECO:0000313" key="2">
    <source>
        <dbReference type="EMBL" id="KAF9895220.1"/>
    </source>
</evidence>
<feature type="region of interest" description="Disordered" evidence="1">
    <location>
        <begin position="482"/>
        <end position="504"/>
    </location>
</feature>
<protein>
    <submittedName>
        <fullName evidence="2">Uncharacterized protein</fullName>
    </submittedName>
</protein>
<feature type="compositionally biased region" description="Acidic residues" evidence="1">
    <location>
        <begin position="488"/>
        <end position="504"/>
    </location>
</feature>
<organism evidence="2 3">
    <name type="scientific">Aspergillus nanangensis</name>
    <dbReference type="NCBI Taxonomy" id="2582783"/>
    <lineage>
        <taxon>Eukaryota</taxon>
        <taxon>Fungi</taxon>
        <taxon>Dikarya</taxon>
        <taxon>Ascomycota</taxon>
        <taxon>Pezizomycotina</taxon>
        <taxon>Eurotiomycetes</taxon>
        <taxon>Eurotiomycetidae</taxon>
        <taxon>Eurotiales</taxon>
        <taxon>Aspergillaceae</taxon>
        <taxon>Aspergillus</taxon>
        <taxon>Aspergillus subgen. Circumdati</taxon>
    </lineage>
</organism>
<name>A0AAD4CYS9_ASPNN</name>
<reference evidence="2" key="2">
    <citation type="submission" date="2020-02" db="EMBL/GenBank/DDBJ databases">
        <authorList>
            <person name="Gilchrist C.L.M."/>
            <person name="Chooi Y.-H."/>
        </authorList>
    </citation>
    <scope>NUCLEOTIDE SEQUENCE</scope>
    <source>
        <strain evidence="2">MST-FP2251</strain>
    </source>
</reference>
<evidence type="ECO:0000256" key="1">
    <source>
        <dbReference type="SAM" id="MobiDB-lite"/>
    </source>
</evidence>